<keyword evidence="3" id="KW-1185">Reference proteome</keyword>
<evidence type="ECO:0000313" key="2">
    <source>
        <dbReference type="EMBL" id="CAD7651251.1"/>
    </source>
</evidence>
<accession>A0A7R9M2K9</accession>
<sequence length="28" mass="3225">MITTILPVIQFIIKVLNIISVLFRNTSH</sequence>
<gene>
    <name evidence="2" type="ORF">OSB1V03_LOCUS23265</name>
</gene>
<evidence type="ECO:0000313" key="3">
    <source>
        <dbReference type="Proteomes" id="UP000759131"/>
    </source>
</evidence>
<keyword evidence="1" id="KW-1133">Transmembrane helix</keyword>
<name>A0A7R9M2K9_9ACAR</name>
<dbReference type="EMBL" id="OC911130">
    <property type="protein sequence ID" value="CAD7651251.1"/>
    <property type="molecule type" value="Genomic_DNA"/>
</dbReference>
<evidence type="ECO:0000256" key="1">
    <source>
        <dbReference type="SAM" id="Phobius"/>
    </source>
</evidence>
<feature type="non-terminal residue" evidence="2">
    <location>
        <position position="28"/>
    </location>
</feature>
<dbReference type="EMBL" id="CAJPIZ010056555">
    <property type="protein sequence ID" value="CAG2123320.1"/>
    <property type="molecule type" value="Genomic_DNA"/>
</dbReference>
<organism evidence="2">
    <name type="scientific">Medioppia subpectinata</name>
    <dbReference type="NCBI Taxonomy" id="1979941"/>
    <lineage>
        <taxon>Eukaryota</taxon>
        <taxon>Metazoa</taxon>
        <taxon>Ecdysozoa</taxon>
        <taxon>Arthropoda</taxon>
        <taxon>Chelicerata</taxon>
        <taxon>Arachnida</taxon>
        <taxon>Acari</taxon>
        <taxon>Acariformes</taxon>
        <taxon>Sarcoptiformes</taxon>
        <taxon>Oribatida</taxon>
        <taxon>Brachypylina</taxon>
        <taxon>Oppioidea</taxon>
        <taxon>Oppiidae</taxon>
        <taxon>Medioppia</taxon>
    </lineage>
</organism>
<dbReference type="Proteomes" id="UP000759131">
    <property type="component" value="Unassembled WGS sequence"/>
</dbReference>
<protein>
    <submittedName>
        <fullName evidence="2">Uncharacterized protein</fullName>
    </submittedName>
</protein>
<feature type="transmembrane region" description="Helical" evidence="1">
    <location>
        <begin position="6"/>
        <end position="23"/>
    </location>
</feature>
<keyword evidence="1" id="KW-0472">Membrane</keyword>
<keyword evidence="1" id="KW-0812">Transmembrane</keyword>
<proteinExistence type="predicted"/>
<reference evidence="2" key="1">
    <citation type="submission" date="2020-11" db="EMBL/GenBank/DDBJ databases">
        <authorList>
            <person name="Tran Van P."/>
        </authorList>
    </citation>
    <scope>NUCLEOTIDE SEQUENCE</scope>
</reference>
<dbReference type="AlphaFoldDB" id="A0A7R9M2K9"/>